<keyword evidence="4" id="KW-1185">Reference proteome</keyword>
<comment type="caution">
    <text evidence="3">The sequence shown here is derived from an EMBL/GenBank/DDBJ whole genome shotgun (WGS) entry which is preliminary data.</text>
</comment>
<organism evidence="3 4">
    <name type="scientific">Halocaridina rubra</name>
    <name type="common">Hawaiian red shrimp</name>
    <dbReference type="NCBI Taxonomy" id="373956"/>
    <lineage>
        <taxon>Eukaryota</taxon>
        <taxon>Metazoa</taxon>
        <taxon>Ecdysozoa</taxon>
        <taxon>Arthropoda</taxon>
        <taxon>Crustacea</taxon>
        <taxon>Multicrustacea</taxon>
        <taxon>Malacostraca</taxon>
        <taxon>Eumalacostraca</taxon>
        <taxon>Eucarida</taxon>
        <taxon>Decapoda</taxon>
        <taxon>Pleocyemata</taxon>
        <taxon>Caridea</taxon>
        <taxon>Atyoidea</taxon>
        <taxon>Atyidae</taxon>
        <taxon>Halocaridina</taxon>
    </lineage>
</organism>
<keyword evidence="2" id="KW-0732">Signal</keyword>
<evidence type="ECO:0000313" key="3">
    <source>
        <dbReference type="EMBL" id="KAK7071966.1"/>
    </source>
</evidence>
<dbReference type="EMBL" id="JAXCGZ010013776">
    <property type="protein sequence ID" value="KAK7071966.1"/>
    <property type="molecule type" value="Genomic_DNA"/>
</dbReference>
<evidence type="ECO:0000256" key="1">
    <source>
        <dbReference type="SAM" id="MobiDB-lite"/>
    </source>
</evidence>
<feature type="region of interest" description="Disordered" evidence="1">
    <location>
        <begin position="209"/>
        <end position="229"/>
    </location>
</feature>
<reference evidence="3 4" key="1">
    <citation type="submission" date="2023-11" db="EMBL/GenBank/DDBJ databases">
        <title>Halocaridina rubra genome assembly.</title>
        <authorList>
            <person name="Smith C."/>
        </authorList>
    </citation>
    <scope>NUCLEOTIDE SEQUENCE [LARGE SCALE GENOMIC DNA]</scope>
    <source>
        <strain evidence="3">EP-1</strain>
        <tissue evidence="3">Whole</tissue>
    </source>
</reference>
<dbReference type="AlphaFoldDB" id="A0AAN8WX01"/>
<dbReference type="Proteomes" id="UP001381693">
    <property type="component" value="Unassembled WGS sequence"/>
</dbReference>
<proteinExistence type="predicted"/>
<gene>
    <name evidence="3" type="ORF">SK128_002939</name>
</gene>
<evidence type="ECO:0000256" key="2">
    <source>
        <dbReference type="SAM" id="SignalP"/>
    </source>
</evidence>
<accession>A0AAN8WX01</accession>
<feature type="signal peptide" evidence="2">
    <location>
        <begin position="1"/>
        <end position="16"/>
    </location>
</feature>
<feature type="chain" id="PRO_5043027630" evidence="2">
    <location>
        <begin position="17"/>
        <end position="269"/>
    </location>
</feature>
<evidence type="ECO:0000313" key="4">
    <source>
        <dbReference type="Proteomes" id="UP001381693"/>
    </source>
</evidence>
<protein>
    <submittedName>
        <fullName evidence="3">Uncharacterized protein</fullName>
    </submittedName>
</protein>
<name>A0AAN8WX01_HALRR</name>
<sequence length="269" mass="31059">MKALLILLASIAFAAGAPSSAKEEHDVKKRSPDDDIYFYPSASFGSVRAPSFRTGHGFGTGGSSFQMPLRYFMDFDDIFDDRRKREALPTNRQKRAADFDDDDFYWFPRTSVRTYGTQPIARTSFLRPFGRFFVDYDDLFEDRRKRQITAEDTKRQKRSADFDDDDEFYYYTSPVTTYSVAPVAARTAAFATGPAVTPFRTVYYSVDDDDDHDRKKRSAGPDDDDDDDFRIVYTYTQPRTFVQTRTVVQPRPVAYSPVSYVTYDFDDKK</sequence>